<gene>
    <name evidence="2" type="ORF">H9808_07715</name>
</gene>
<comment type="caution">
    <text evidence="2">The sequence shown here is derived from an EMBL/GenBank/DDBJ whole genome shotgun (WGS) entry which is preliminary data.</text>
</comment>
<reference evidence="2" key="2">
    <citation type="submission" date="2021-04" db="EMBL/GenBank/DDBJ databases">
        <authorList>
            <person name="Gilroy R."/>
        </authorList>
    </citation>
    <scope>NUCLEOTIDE SEQUENCE</scope>
    <source>
        <strain evidence="2">CHK169-4300</strain>
    </source>
</reference>
<name>A0A9D2JXV2_9LACT</name>
<organism evidence="2 3">
    <name type="scientific">Candidatus Atopostipes pullistercoris</name>
    <dbReference type="NCBI Taxonomy" id="2838467"/>
    <lineage>
        <taxon>Bacteria</taxon>
        <taxon>Bacillati</taxon>
        <taxon>Bacillota</taxon>
        <taxon>Bacilli</taxon>
        <taxon>Lactobacillales</taxon>
        <taxon>Carnobacteriaceae</taxon>
        <taxon>Atopostipes</taxon>
    </lineage>
</organism>
<reference evidence="2" key="1">
    <citation type="journal article" date="2021" name="PeerJ">
        <title>Extensive microbial diversity within the chicken gut microbiome revealed by metagenomics and culture.</title>
        <authorList>
            <person name="Gilroy R."/>
            <person name="Ravi A."/>
            <person name="Getino M."/>
            <person name="Pursley I."/>
            <person name="Horton D.L."/>
            <person name="Alikhan N.F."/>
            <person name="Baker D."/>
            <person name="Gharbi K."/>
            <person name="Hall N."/>
            <person name="Watson M."/>
            <person name="Adriaenssens E.M."/>
            <person name="Foster-Nyarko E."/>
            <person name="Jarju S."/>
            <person name="Secka A."/>
            <person name="Antonio M."/>
            <person name="Oren A."/>
            <person name="Chaudhuri R.R."/>
            <person name="La Ragione R."/>
            <person name="Hildebrand F."/>
            <person name="Pallen M.J."/>
        </authorList>
    </citation>
    <scope>NUCLEOTIDE SEQUENCE</scope>
    <source>
        <strain evidence="2">CHK169-4300</strain>
    </source>
</reference>
<feature type="transmembrane region" description="Helical" evidence="1">
    <location>
        <begin position="7"/>
        <end position="28"/>
    </location>
</feature>
<evidence type="ECO:0000313" key="2">
    <source>
        <dbReference type="EMBL" id="HIZ71630.1"/>
    </source>
</evidence>
<evidence type="ECO:0000256" key="1">
    <source>
        <dbReference type="SAM" id="Phobius"/>
    </source>
</evidence>
<keyword evidence="1" id="KW-0812">Transmembrane</keyword>
<proteinExistence type="predicted"/>
<dbReference type="Proteomes" id="UP000824106">
    <property type="component" value="Unassembled WGS sequence"/>
</dbReference>
<accession>A0A9D2JXV2</accession>
<feature type="transmembrane region" description="Helical" evidence="1">
    <location>
        <begin position="34"/>
        <end position="54"/>
    </location>
</feature>
<keyword evidence="1" id="KW-0472">Membrane</keyword>
<dbReference type="EMBL" id="DXAZ01000124">
    <property type="protein sequence ID" value="HIZ71630.1"/>
    <property type="molecule type" value="Genomic_DNA"/>
</dbReference>
<evidence type="ECO:0000313" key="3">
    <source>
        <dbReference type="Proteomes" id="UP000824106"/>
    </source>
</evidence>
<sequence>MKRKPTFLEAISCFIVLAVVIGVGFGYFNIPIQPLLLITALYAALIALRVGVTWSEMEKSIVKNLKTYHQKR</sequence>
<protein>
    <submittedName>
        <fullName evidence="2">Uncharacterized protein</fullName>
    </submittedName>
</protein>
<keyword evidence="1" id="KW-1133">Transmembrane helix</keyword>
<dbReference type="AlphaFoldDB" id="A0A9D2JXV2"/>